<evidence type="ECO:0008006" key="3">
    <source>
        <dbReference type="Google" id="ProtNLM"/>
    </source>
</evidence>
<comment type="caution">
    <text evidence="1">The sequence shown here is derived from an EMBL/GenBank/DDBJ whole genome shotgun (WGS) entry which is preliminary data.</text>
</comment>
<sequence length="301" mass="33301">MATTPGLYLKWRAFRELVGMPMPEAEIAFRLFGETNWESSAPKFSKLLYGDYGFSLDTATELAEIVNKRLDVSLRARGLPGLAEPLAPSEFTLPLYDFIRRIQSAARIEDGETLDRAQDALLGDLAPGVNPQGTVRLVIEKFAADRSFDGFLPSGGDGPVVFEAGRHKGRIAVQGIDREPAMAYTLLARDTRPIGHRCWELSWAETILWLPSPSRPRLVEGKLLLMPEAAPVQPKPGRFLATTALLWDTDSRRLLDPRGADAEPGALDEEETARFLTNLRRLQRRNAGAVTVSSAEYIVTI</sequence>
<keyword evidence="2" id="KW-1185">Reference proteome</keyword>
<protein>
    <recommendedName>
        <fullName evidence="3">DUF4238 domain-containing protein</fullName>
    </recommendedName>
</protein>
<gene>
    <name evidence="1" type="ORF">ACFPOB_18290</name>
</gene>
<name>A0ABW0ITX6_9HYPH</name>
<reference evidence="2" key="1">
    <citation type="journal article" date="2019" name="Int. J. Syst. Evol. Microbiol.">
        <title>The Global Catalogue of Microorganisms (GCM) 10K type strain sequencing project: providing services to taxonomists for standard genome sequencing and annotation.</title>
        <authorList>
            <consortium name="The Broad Institute Genomics Platform"/>
            <consortium name="The Broad Institute Genome Sequencing Center for Infectious Disease"/>
            <person name="Wu L."/>
            <person name="Ma J."/>
        </authorList>
    </citation>
    <scope>NUCLEOTIDE SEQUENCE [LARGE SCALE GENOMIC DNA]</scope>
    <source>
        <strain evidence="2">NCAIM B.01391</strain>
    </source>
</reference>
<dbReference type="EMBL" id="JBHSLW010000029">
    <property type="protein sequence ID" value="MFC5421512.1"/>
    <property type="molecule type" value="Genomic_DNA"/>
</dbReference>
<organism evidence="1 2">
    <name type="scientific">Bosea eneae</name>
    <dbReference type="NCBI Taxonomy" id="151454"/>
    <lineage>
        <taxon>Bacteria</taxon>
        <taxon>Pseudomonadati</taxon>
        <taxon>Pseudomonadota</taxon>
        <taxon>Alphaproteobacteria</taxon>
        <taxon>Hyphomicrobiales</taxon>
        <taxon>Boseaceae</taxon>
        <taxon>Bosea</taxon>
    </lineage>
</organism>
<evidence type="ECO:0000313" key="2">
    <source>
        <dbReference type="Proteomes" id="UP001596053"/>
    </source>
</evidence>
<evidence type="ECO:0000313" key="1">
    <source>
        <dbReference type="EMBL" id="MFC5421512.1"/>
    </source>
</evidence>
<dbReference type="Proteomes" id="UP001596053">
    <property type="component" value="Unassembled WGS sequence"/>
</dbReference>
<accession>A0ABW0ITX6</accession>
<proteinExistence type="predicted"/>